<dbReference type="Pfam" id="PF04865">
    <property type="entry name" value="Baseplate_J"/>
    <property type="match status" value="1"/>
</dbReference>
<feature type="domain" description="Baseplate J-like C-terminal" evidence="4">
    <location>
        <begin position="266"/>
        <end position="351"/>
    </location>
</feature>
<comment type="similarity">
    <text evidence="1">Belongs to the Mu gp47/PBSX XkdT family.</text>
</comment>
<proteinExistence type="inferred from homology"/>
<dbReference type="EMBL" id="AP008955">
    <property type="protein sequence ID" value="BAH46341.1"/>
    <property type="molecule type" value="Genomic_DNA"/>
</dbReference>
<organism evidence="6 7">
    <name type="scientific">Brevibacillus brevis (strain 47 / JCM 6285 / NBRC 100599)</name>
    <dbReference type="NCBI Taxonomy" id="358681"/>
    <lineage>
        <taxon>Bacteria</taxon>
        <taxon>Bacillati</taxon>
        <taxon>Bacillota</taxon>
        <taxon>Bacilli</taxon>
        <taxon>Bacillales</taxon>
        <taxon>Paenibacillaceae</taxon>
        <taxon>Brevibacillus</taxon>
    </lineage>
</organism>
<evidence type="ECO:0000259" key="3">
    <source>
        <dbReference type="Pfam" id="PF26078"/>
    </source>
</evidence>
<dbReference type="PANTHER" id="PTHR37829:SF3">
    <property type="entry name" value="PROTEIN JAYE-RELATED"/>
    <property type="match status" value="1"/>
</dbReference>
<evidence type="ECO:0000256" key="1">
    <source>
        <dbReference type="ARBA" id="ARBA00038087"/>
    </source>
</evidence>
<dbReference type="KEGG" id="bbe:BBR47_53640"/>
<dbReference type="InterPro" id="IPR006949">
    <property type="entry name" value="Barrel_Baseplate_J-like"/>
</dbReference>
<dbReference type="RefSeq" id="WP_015891226.1">
    <property type="nucleotide sequence ID" value="NC_012491.1"/>
</dbReference>
<dbReference type="InterPro" id="IPR052399">
    <property type="entry name" value="Phage_Baseplate_Assmbl_Protein"/>
</dbReference>
<feature type="domain" description="Baseplate protein J-like barrel" evidence="2">
    <location>
        <begin position="84"/>
        <end position="160"/>
    </location>
</feature>
<dbReference type="Proteomes" id="UP000001877">
    <property type="component" value="Chromosome"/>
</dbReference>
<sequence length="352" mass="37284">MAFKEEHLAMLLAAVPDKYDKLPGSFIFDALAPVAEKMAKQDDRIEEVEDKLSIDNLSGAELTQRVRERTGQERRAGTRSKGSVTVTGTGTIRIGDLFETPSGTQFRSTESKDITSSGMVMIEALIEGPSGNVPANTITLFPVTLSGFTAVTNPSSTSDGFAEESDTDLRKRYYEHIRTPASSGNKAHFRNWAKEVAGVGDARVIPLWAGNNTVKVVIIDSDRKPASNNIVAAVQKYIDPGANGKGEGAAPIGAFATVASATGVTIEIRVTAVLNPGFSQQQAIDGITSKMTHYLRDAAFVETLVSYAKVGALILDTDAVADYTGLTINGGTSNILIGNTEVAVLGTVSVNV</sequence>
<dbReference type="HOGENOM" id="CLU_039609_0_0_9"/>
<reference evidence="6 7" key="1">
    <citation type="submission" date="2005-03" db="EMBL/GenBank/DDBJ databases">
        <title>Brevibacillus brevis strain 47, complete genome.</title>
        <authorList>
            <person name="Hosoyama A."/>
            <person name="Yamada R."/>
            <person name="Hongo Y."/>
            <person name="Terui Y."/>
            <person name="Ankai A."/>
            <person name="Masuyama W."/>
            <person name="Sekiguchi M."/>
            <person name="Takeda T."/>
            <person name="Asano K."/>
            <person name="Ohji S."/>
            <person name="Ichikawa N."/>
            <person name="Narita S."/>
            <person name="Aoki N."/>
            <person name="Miura H."/>
            <person name="Matsushita S."/>
            <person name="Sekigawa T."/>
            <person name="Yamagata H."/>
            <person name="Yoshikawa H."/>
            <person name="Udaka S."/>
            <person name="Tanikawa S."/>
            <person name="Fujita N."/>
        </authorList>
    </citation>
    <scope>NUCLEOTIDE SEQUENCE [LARGE SCALE GENOMIC DNA]</scope>
    <source>
        <strain evidence="7">47 / JCM 6285 / NBRC 100599</strain>
        <strain evidence="6">NBRC 100599</strain>
    </source>
</reference>
<name>C0Z6Z2_BREBN</name>
<feature type="domain" description="Baseplate J-like central" evidence="3">
    <location>
        <begin position="182"/>
        <end position="259"/>
    </location>
</feature>
<dbReference type="InterPro" id="IPR058531">
    <property type="entry name" value="Baseplate_J_M"/>
</dbReference>
<dbReference type="EMBL" id="AP008955">
    <property type="protein sequence ID" value="BAH43907.1"/>
    <property type="molecule type" value="Genomic_DNA"/>
</dbReference>
<gene>
    <name evidence="5" type="ordered locus">BBR47_29300</name>
    <name evidence="6" type="ordered locus">BBR47_53640</name>
</gene>
<dbReference type="eggNOG" id="COG3299">
    <property type="taxonomic scope" value="Bacteria"/>
</dbReference>
<evidence type="ECO:0000313" key="5">
    <source>
        <dbReference type="EMBL" id="BAH43907.1"/>
    </source>
</evidence>
<keyword evidence="7" id="KW-1185">Reference proteome</keyword>
<dbReference type="Pfam" id="PF26079">
    <property type="entry name" value="Baseplate_J_C"/>
    <property type="match status" value="1"/>
</dbReference>
<dbReference type="Pfam" id="PF26078">
    <property type="entry name" value="Baseplate_J_M"/>
    <property type="match status" value="1"/>
</dbReference>
<evidence type="ECO:0000313" key="7">
    <source>
        <dbReference type="Proteomes" id="UP000001877"/>
    </source>
</evidence>
<dbReference type="InterPro" id="IPR058530">
    <property type="entry name" value="Baseplate_J-like_C"/>
</dbReference>
<dbReference type="STRING" id="358681.BBR47_29300"/>
<dbReference type="PANTHER" id="PTHR37829">
    <property type="entry name" value="PHAGE-LIKE ELEMENT PBSX PROTEIN XKDT"/>
    <property type="match status" value="1"/>
</dbReference>
<dbReference type="AlphaFoldDB" id="C0Z6Z2"/>
<evidence type="ECO:0000313" key="6">
    <source>
        <dbReference type="EMBL" id="BAH46341.1"/>
    </source>
</evidence>
<evidence type="ECO:0000259" key="2">
    <source>
        <dbReference type="Pfam" id="PF04865"/>
    </source>
</evidence>
<accession>C0Z6Z2</accession>
<protein>
    <submittedName>
        <fullName evidence="6">Uncharacterized protein</fullName>
    </submittedName>
</protein>
<evidence type="ECO:0000259" key="4">
    <source>
        <dbReference type="Pfam" id="PF26079"/>
    </source>
</evidence>
<dbReference type="KEGG" id="bbe:BBR47_29300"/>